<dbReference type="Gene3D" id="2.30.30.850">
    <property type="match status" value="1"/>
</dbReference>
<dbReference type="Proteomes" id="UP000515164">
    <property type="component" value="Unplaced"/>
</dbReference>
<keyword evidence="1" id="KW-1185">Reference proteome</keyword>
<protein>
    <submittedName>
        <fullName evidence="2">Uncharacterized protein LOC117212651</fullName>
    </submittedName>
</protein>
<dbReference type="KEGG" id="bbif:117212651"/>
<dbReference type="AlphaFoldDB" id="A0A6P8NG67"/>
<sequence>MFSYNTFVHEGTKFSPHELVFGHLAREPTGEVIIEENMEATYAEYLTDLFDKINTVQQIARENLIKSKLRSKEYYDRRTNPQNFKVGDLIYLLKEPSKGKFSDQYTGPHKVLEILQNQNIKIEVKGIPRSVHLNKLKLAHYRNRPPE</sequence>
<gene>
    <name evidence="2" type="primary">LOC117212651</name>
</gene>
<dbReference type="GeneID" id="117212651"/>
<dbReference type="RefSeq" id="XP_033313495.1">
    <property type="nucleotide sequence ID" value="XM_033457604.1"/>
</dbReference>
<evidence type="ECO:0000313" key="1">
    <source>
        <dbReference type="Proteomes" id="UP000515164"/>
    </source>
</evidence>
<evidence type="ECO:0000313" key="2">
    <source>
        <dbReference type="RefSeq" id="XP_033313495.1"/>
    </source>
</evidence>
<accession>A0A6P8NG67</accession>
<reference evidence="2" key="1">
    <citation type="submission" date="2025-08" db="UniProtKB">
        <authorList>
            <consortium name="RefSeq"/>
        </authorList>
    </citation>
    <scope>IDENTIFICATION</scope>
    <source>
        <tissue evidence="2">Muscle</tissue>
    </source>
</reference>
<proteinExistence type="predicted"/>
<organism evidence="1 2">
    <name type="scientific">Bombus bifarius</name>
    <dbReference type="NCBI Taxonomy" id="103933"/>
    <lineage>
        <taxon>Eukaryota</taxon>
        <taxon>Metazoa</taxon>
        <taxon>Ecdysozoa</taxon>
        <taxon>Arthropoda</taxon>
        <taxon>Hexapoda</taxon>
        <taxon>Insecta</taxon>
        <taxon>Pterygota</taxon>
        <taxon>Neoptera</taxon>
        <taxon>Endopterygota</taxon>
        <taxon>Hymenoptera</taxon>
        <taxon>Apocrita</taxon>
        <taxon>Aculeata</taxon>
        <taxon>Apoidea</taxon>
        <taxon>Anthophila</taxon>
        <taxon>Apidae</taxon>
        <taxon>Bombus</taxon>
        <taxon>Pyrobombus</taxon>
    </lineage>
</organism>
<name>A0A6P8NG67_9HYME</name>